<dbReference type="InterPro" id="IPR042070">
    <property type="entry name" value="PucR_C-HTH_sf"/>
</dbReference>
<dbReference type="EMBL" id="JAAATY010000007">
    <property type="protein sequence ID" value="NRN65830.1"/>
    <property type="molecule type" value="Genomic_DNA"/>
</dbReference>
<dbReference type="Gene3D" id="1.10.10.2840">
    <property type="entry name" value="PucR C-terminal helix-turn-helix domain"/>
    <property type="match status" value="1"/>
</dbReference>
<dbReference type="InterPro" id="IPR025736">
    <property type="entry name" value="PucR_C-HTH_dom"/>
</dbReference>
<dbReference type="PANTHER" id="PTHR33744:SF1">
    <property type="entry name" value="DNA-BINDING TRANSCRIPTIONAL ACTIVATOR ADER"/>
    <property type="match status" value="1"/>
</dbReference>
<evidence type="ECO:0000313" key="2">
    <source>
        <dbReference type="EMBL" id="NRN65830.1"/>
    </source>
</evidence>
<dbReference type="Pfam" id="PF13556">
    <property type="entry name" value="HTH_30"/>
    <property type="match status" value="1"/>
</dbReference>
<evidence type="ECO:0000259" key="1">
    <source>
        <dbReference type="Pfam" id="PF13556"/>
    </source>
</evidence>
<protein>
    <submittedName>
        <fullName evidence="2">PucR family transcriptional regulator</fullName>
    </submittedName>
</protein>
<gene>
    <name evidence="2" type="ORF">GC106_30450</name>
</gene>
<organism evidence="2 3">
    <name type="scientific">Kibdelosporangium persicum</name>
    <dbReference type="NCBI Taxonomy" id="2698649"/>
    <lineage>
        <taxon>Bacteria</taxon>
        <taxon>Bacillati</taxon>
        <taxon>Actinomycetota</taxon>
        <taxon>Actinomycetes</taxon>
        <taxon>Pseudonocardiales</taxon>
        <taxon>Pseudonocardiaceae</taxon>
        <taxon>Kibdelosporangium</taxon>
    </lineage>
</organism>
<sequence length="111" mass="12162">MGRAHPGPGGILRSYEEARSTLELADSLGLDARVLKATELLVFQVLFRDRSAIIDLVNTVLGPLDNTRGGARPLLETLSAYFAEADNAAAVARRLFLSVRAVTYRLDRIKH</sequence>
<keyword evidence="3" id="KW-1185">Reference proteome</keyword>
<comment type="caution">
    <text evidence="2">The sequence shown here is derived from an EMBL/GenBank/DDBJ whole genome shotgun (WGS) entry which is preliminary data.</text>
</comment>
<feature type="domain" description="PucR C-terminal helix-turn-helix" evidence="1">
    <location>
        <begin position="74"/>
        <end position="110"/>
    </location>
</feature>
<name>A0ABX2F3C9_9PSEU</name>
<accession>A0ABX2F3C9</accession>
<dbReference type="InterPro" id="IPR051448">
    <property type="entry name" value="CdaR-like_regulators"/>
</dbReference>
<dbReference type="Proteomes" id="UP000763557">
    <property type="component" value="Unassembled WGS sequence"/>
</dbReference>
<dbReference type="PANTHER" id="PTHR33744">
    <property type="entry name" value="CARBOHYDRATE DIACID REGULATOR"/>
    <property type="match status" value="1"/>
</dbReference>
<proteinExistence type="predicted"/>
<reference evidence="2 3" key="1">
    <citation type="submission" date="2020-01" db="EMBL/GenBank/DDBJ databases">
        <title>Kibdelosporangium persica a novel Actinomycetes from a hot desert in Iran.</title>
        <authorList>
            <person name="Safaei N."/>
            <person name="Zaburannyi N."/>
            <person name="Mueller R."/>
            <person name="Wink J."/>
        </authorList>
    </citation>
    <scope>NUCLEOTIDE SEQUENCE [LARGE SCALE GENOMIC DNA]</scope>
    <source>
        <strain evidence="2 3">4NS15</strain>
    </source>
</reference>
<evidence type="ECO:0000313" key="3">
    <source>
        <dbReference type="Proteomes" id="UP000763557"/>
    </source>
</evidence>